<evidence type="ECO:0000256" key="2">
    <source>
        <dbReference type="ARBA" id="ARBA00022485"/>
    </source>
</evidence>
<feature type="domain" description="4Fe-4S ferredoxin-type" evidence="8">
    <location>
        <begin position="46"/>
        <end position="77"/>
    </location>
</feature>
<dbReference type="PROSITE" id="PS00198">
    <property type="entry name" value="4FE4S_FER_1"/>
    <property type="match status" value="1"/>
</dbReference>
<comment type="caution">
    <text evidence="9">The sequence shown here is derived from an EMBL/GenBank/DDBJ whole genome shotgun (WGS) entry which is preliminary data.</text>
</comment>
<gene>
    <name evidence="7" type="primary">nuoI</name>
    <name evidence="9" type="ORF">CUN48_03015</name>
</gene>
<dbReference type="SUPFAM" id="SSF54862">
    <property type="entry name" value="4Fe-4S ferredoxins"/>
    <property type="match status" value="1"/>
</dbReference>
<dbReference type="Gene3D" id="3.30.70.3270">
    <property type="match status" value="1"/>
</dbReference>
<dbReference type="GO" id="GO:0005506">
    <property type="term" value="F:iron ion binding"/>
    <property type="evidence" value="ECO:0007669"/>
    <property type="project" value="UniProtKB-UniRule"/>
</dbReference>
<dbReference type="AlphaFoldDB" id="A0A2M8QFD0"/>
<protein>
    <recommendedName>
        <fullName evidence="7">NADH-quinone oxidoreductase subunit I</fullName>
        <ecNumber evidence="7">7.1.1.-</ecNumber>
    </recommendedName>
    <alternativeName>
        <fullName evidence="7">NADH dehydrogenase I subunit I</fullName>
    </alternativeName>
    <alternativeName>
        <fullName evidence="7">NDH-1 subunit I</fullName>
    </alternativeName>
</protein>
<evidence type="ECO:0000256" key="3">
    <source>
        <dbReference type="ARBA" id="ARBA00022723"/>
    </source>
</evidence>
<feature type="binding site" evidence="7">
    <location>
        <position position="63"/>
    </location>
    <ligand>
        <name>[4Fe-4S] cluster</name>
        <dbReference type="ChEBI" id="CHEBI:49883"/>
        <label>1</label>
    </ligand>
</feature>
<feature type="binding site" evidence="7">
    <location>
        <position position="57"/>
    </location>
    <ligand>
        <name>[4Fe-4S] cluster</name>
        <dbReference type="ChEBI" id="CHEBI:49883"/>
        <label>1</label>
    </ligand>
</feature>
<keyword evidence="7" id="KW-0874">Quinone</keyword>
<dbReference type="NCBIfam" id="NF004538">
    <property type="entry name" value="PRK05888.1-4"/>
    <property type="match status" value="1"/>
</dbReference>
<feature type="binding site" evidence="7">
    <location>
        <position position="102"/>
    </location>
    <ligand>
        <name>[4Fe-4S] cluster</name>
        <dbReference type="ChEBI" id="CHEBI:49883"/>
        <label>2</label>
    </ligand>
</feature>
<comment type="subunit">
    <text evidence="7">NDH-1 is composed of 14 different subunits. Subunits NuoA, H, J, K, L, M, N constitute the membrane sector of the complex.</text>
</comment>
<name>A0A2M8QFD0_9CHLR</name>
<feature type="binding site" evidence="7">
    <location>
        <position position="112"/>
    </location>
    <ligand>
        <name>[4Fe-4S] cluster</name>
        <dbReference type="ChEBI" id="CHEBI:49883"/>
        <label>1</label>
    </ligand>
</feature>
<dbReference type="GO" id="GO:0050136">
    <property type="term" value="F:NADH dehydrogenase (quinone) (non-electrogenic) activity"/>
    <property type="evidence" value="ECO:0007669"/>
    <property type="project" value="UniProtKB-UniRule"/>
</dbReference>
<comment type="cofactor">
    <cofactor evidence="7">
        <name>[4Fe-4S] cluster</name>
        <dbReference type="ChEBI" id="CHEBI:49883"/>
    </cofactor>
    <text evidence="7">Binds 2 [4Fe-4S] clusters per subunit.</text>
</comment>
<dbReference type="PANTHER" id="PTHR10849:SF20">
    <property type="entry name" value="NADH DEHYDROGENASE [UBIQUINONE] IRON-SULFUR PROTEIN 8, MITOCHONDRIAL"/>
    <property type="match status" value="1"/>
</dbReference>
<accession>A0A2M8QFD0</accession>
<dbReference type="GO" id="GO:0005886">
    <property type="term" value="C:plasma membrane"/>
    <property type="evidence" value="ECO:0007669"/>
    <property type="project" value="UniProtKB-SubCell"/>
</dbReference>
<dbReference type="GO" id="GO:0009060">
    <property type="term" value="P:aerobic respiration"/>
    <property type="evidence" value="ECO:0007669"/>
    <property type="project" value="TreeGrafter"/>
</dbReference>
<dbReference type="NCBIfam" id="NF004537">
    <property type="entry name" value="PRK05888.1-3"/>
    <property type="match status" value="1"/>
</dbReference>
<comment type="catalytic activity">
    <reaction evidence="7">
        <text>a quinone + NADH + 5 H(+)(in) = a quinol + NAD(+) + 4 H(+)(out)</text>
        <dbReference type="Rhea" id="RHEA:57888"/>
        <dbReference type="ChEBI" id="CHEBI:15378"/>
        <dbReference type="ChEBI" id="CHEBI:24646"/>
        <dbReference type="ChEBI" id="CHEBI:57540"/>
        <dbReference type="ChEBI" id="CHEBI:57945"/>
        <dbReference type="ChEBI" id="CHEBI:132124"/>
    </reaction>
</comment>
<evidence type="ECO:0000256" key="6">
    <source>
        <dbReference type="ARBA" id="ARBA00023014"/>
    </source>
</evidence>
<dbReference type="InterPro" id="IPR017896">
    <property type="entry name" value="4Fe4S_Fe-S-bd"/>
</dbReference>
<comment type="similarity">
    <text evidence="1 7">Belongs to the complex I 23 kDa subunit family.</text>
</comment>
<sequence>MGLKDVLTPIVVGFATVLKTVTRRPVTIQYPEQHKPMSARFRGRHHLKRYDDGLERCIGCALCAAACPADAIYVEAGENTDEARYSPGERYAKTYEINMLRCIFCGYCEDACPTNAIVLEPIEFPTGYTRESMIYTKEMLLESPPINVPATPQRTPPGKYDRAILPFPPIDESQ</sequence>
<dbReference type="PROSITE" id="PS51379">
    <property type="entry name" value="4FE4S_FER_2"/>
    <property type="match status" value="2"/>
</dbReference>
<dbReference type="PANTHER" id="PTHR10849">
    <property type="entry name" value="NADH DEHYDROGENASE UBIQUINONE IRON-SULFUR PROTEIN 8, MITOCHONDRIAL"/>
    <property type="match status" value="1"/>
</dbReference>
<evidence type="ECO:0000256" key="1">
    <source>
        <dbReference type="ARBA" id="ARBA00010277"/>
    </source>
</evidence>
<feature type="binding site" evidence="7">
    <location>
        <position position="108"/>
    </location>
    <ligand>
        <name>[4Fe-4S] cluster</name>
        <dbReference type="ChEBI" id="CHEBI:49883"/>
        <label>2</label>
    </ligand>
</feature>
<comment type="function">
    <text evidence="7">NDH-1 shuttles electrons from NADH, via FMN and iron-sulfur (Fe-S) centers, to quinones in the respiratory chain. The immediate electron acceptor for the enzyme in this species is believed to be ubiquinone. Couples the redox reaction to proton translocation (for every two electrons transferred, four hydrogen ions are translocated across the cytoplasmic membrane), and thus conserves the redox energy in a proton gradient.</text>
</comment>
<dbReference type="InterPro" id="IPR017900">
    <property type="entry name" value="4Fe4S_Fe_S_CS"/>
</dbReference>
<evidence type="ECO:0000256" key="4">
    <source>
        <dbReference type="ARBA" id="ARBA00022967"/>
    </source>
</evidence>
<dbReference type="NCBIfam" id="TIGR01971">
    <property type="entry name" value="NuoI"/>
    <property type="match status" value="1"/>
</dbReference>
<evidence type="ECO:0000256" key="7">
    <source>
        <dbReference type="HAMAP-Rule" id="MF_01351"/>
    </source>
</evidence>
<proteinExistence type="inferred from homology"/>
<dbReference type="HAMAP" id="MF_01351">
    <property type="entry name" value="NDH1_NuoI"/>
    <property type="match status" value="1"/>
</dbReference>
<dbReference type="EC" id="7.1.1.-" evidence="7"/>
<evidence type="ECO:0000313" key="9">
    <source>
        <dbReference type="EMBL" id="PJF48516.1"/>
    </source>
</evidence>
<evidence type="ECO:0000256" key="5">
    <source>
        <dbReference type="ARBA" id="ARBA00023004"/>
    </source>
</evidence>
<feature type="domain" description="4Fe-4S ferredoxin-type" evidence="8">
    <location>
        <begin position="93"/>
        <end position="122"/>
    </location>
</feature>
<feature type="binding site" evidence="7">
    <location>
        <position position="60"/>
    </location>
    <ligand>
        <name>[4Fe-4S] cluster</name>
        <dbReference type="ChEBI" id="CHEBI:49883"/>
        <label>1</label>
    </ligand>
</feature>
<comment type="subcellular location">
    <subcellularLocation>
        <location evidence="7">Cell membrane</location>
        <topology evidence="7">Peripheral membrane protein</topology>
    </subcellularLocation>
</comment>
<dbReference type="InterPro" id="IPR010226">
    <property type="entry name" value="NADH_quinone_OxRdtase_chainI"/>
</dbReference>
<keyword evidence="7" id="KW-1003">Cell membrane</keyword>
<dbReference type="GO" id="GO:0051539">
    <property type="term" value="F:4 iron, 4 sulfur cluster binding"/>
    <property type="evidence" value="ECO:0007669"/>
    <property type="project" value="UniProtKB-KW"/>
</dbReference>
<evidence type="ECO:0000313" key="10">
    <source>
        <dbReference type="Proteomes" id="UP000230790"/>
    </source>
</evidence>
<keyword evidence="7" id="KW-0520">NAD</keyword>
<evidence type="ECO:0000259" key="8">
    <source>
        <dbReference type="PROSITE" id="PS51379"/>
    </source>
</evidence>
<keyword evidence="4 7" id="KW-1278">Translocase</keyword>
<feature type="binding site" evidence="7">
    <location>
        <position position="67"/>
    </location>
    <ligand>
        <name>[4Fe-4S] cluster</name>
        <dbReference type="ChEBI" id="CHEBI:49883"/>
        <label>2</label>
    </ligand>
</feature>
<feature type="binding site" evidence="7">
    <location>
        <position position="105"/>
    </location>
    <ligand>
        <name>[4Fe-4S] cluster</name>
        <dbReference type="ChEBI" id="CHEBI:49883"/>
        <label>2</label>
    </ligand>
</feature>
<keyword evidence="3 7" id="KW-0479">Metal-binding</keyword>
<keyword evidence="2 7" id="KW-0004">4Fe-4S</keyword>
<organism evidence="9 10">
    <name type="scientific">Candidatus Thermofonsia Clade 3 bacterium</name>
    <dbReference type="NCBI Taxonomy" id="2364212"/>
    <lineage>
        <taxon>Bacteria</taxon>
        <taxon>Bacillati</taxon>
        <taxon>Chloroflexota</taxon>
        <taxon>Candidatus Thermofontia</taxon>
        <taxon>Candidatus Thermofonsia Clade 3</taxon>
    </lineage>
</organism>
<reference evidence="9 10" key="1">
    <citation type="submission" date="2017-11" db="EMBL/GenBank/DDBJ databases">
        <title>Evolution of Phototrophy in the Chloroflexi Phylum Driven by Horizontal Gene Transfer.</title>
        <authorList>
            <person name="Ward L.M."/>
            <person name="Hemp J."/>
            <person name="Shih P.M."/>
            <person name="Mcglynn S.E."/>
            <person name="Fischer W."/>
        </authorList>
    </citation>
    <scope>NUCLEOTIDE SEQUENCE [LARGE SCALE GENOMIC DNA]</scope>
    <source>
        <strain evidence="9">JP3_7</strain>
    </source>
</reference>
<keyword evidence="7" id="KW-0830">Ubiquinone</keyword>
<dbReference type="Proteomes" id="UP000230790">
    <property type="component" value="Unassembled WGS sequence"/>
</dbReference>
<dbReference type="Pfam" id="PF12838">
    <property type="entry name" value="Fer4_7"/>
    <property type="match status" value="1"/>
</dbReference>
<dbReference type="GO" id="GO:0048038">
    <property type="term" value="F:quinone binding"/>
    <property type="evidence" value="ECO:0007669"/>
    <property type="project" value="UniProtKB-KW"/>
</dbReference>
<keyword evidence="7" id="KW-0472">Membrane</keyword>
<dbReference type="EMBL" id="PGTN01000012">
    <property type="protein sequence ID" value="PJF48516.1"/>
    <property type="molecule type" value="Genomic_DNA"/>
</dbReference>
<keyword evidence="6 7" id="KW-0411">Iron-sulfur</keyword>
<keyword evidence="5 7" id="KW-0408">Iron</keyword>